<name>A0A517YTP9_9BACT</name>
<accession>A0A517YTP9</accession>
<evidence type="ECO:0000259" key="2">
    <source>
        <dbReference type="Pfam" id="PF10091"/>
    </source>
</evidence>
<evidence type="ECO:0000313" key="4">
    <source>
        <dbReference type="Proteomes" id="UP000317369"/>
    </source>
</evidence>
<keyword evidence="4" id="KW-1185">Reference proteome</keyword>
<organism evidence="3 4">
    <name type="scientific">Poriferisphaera corsica</name>
    <dbReference type="NCBI Taxonomy" id="2528020"/>
    <lineage>
        <taxon>Bacteria</taxon>
        <taxon>Pseudomonadati</taxon>
        <taxon>Planctomycetota</taxon>
        <taxon>Phycisphaerae</taxon>
        <taxon>Phycisphaerales</taxon>
        <taxon>Phycisphaeraceae</taxon>
        <taxon>Poriferisphaera</taxon>
    </lineage>
</organism>
<dbReference type="Pfam" id="PF06452">
    <property type="entry name" value="CBM9_1"/>
    <property type="match status" value="1"/>
</dbReference>
<evidence type="ECO:0000313" key="3">
    <source>
        <dbReference type="EMBL" id="QDU33605.1"/>
    </source>
</evidence>
<feature type="domain" description="Glycoamylase-like" evidence="2">
    <location>
        <begin position="213"/>
        <end position="422"/>
    </location>
</feature>
<dbReference type="RefSeq" id="WP_145076775.1">
    <property type="nucleotide sequence ID" value="NZ_CP036425.1"/>
</dbReference>
<dbReference type="OrthoDB" id="5937621at2"/>
<sequence>MLNAKMKKCTLLTTWLLCVLYVTVSPWSRIEAADELNIEFREGVIPKDQFLDELAKRCFLFFWDKADPDTGLLPDRTAADGSQVTNVSSSAATGFGLTAYCIAADRGWISREAAYERTEKVLRFLMTMEHVEGHFYHFKNMQSGERVWQCELSNIDTALLMGGVLTAAEYFKGTEVEEIGNQLFDRVRWDFLMRDDGILSMGWTPENGYLNAAWGNYSELMILYLLGLGSETYPLPEKTWHAWERGPVMVYGDRVYLNCPPLFTHQYSQGYFDFRNKRDDYADYWTNSVLATEANREFCINLSDQFKSWGENIWGLTASDGEKGYRAWGGPPAPLESLDGTVVPCAAGGSVAFKPDECLDALYAMYTQYGDEIWKKFGFVDAFNPENGWVASDVIGIDVGITLVMIANMQDGFVWDTFMKHPVAKRGMKRAGFVEIGVNREGFMPNSSIYGLKKKPVSYRPNISSKYGKPKNGKARFLGSTKLGLNKAISDTGGWFKSNWDQNYLYFTADVVDATFDDKTDRFEVYIDPNNDGLIWNGKEDFQFIFYASGRIAGWSLDKKNRTVKSDVKVTKKGFQIEVAIPWKILGTRPAKDVEMGFSAAIANQKKPGDVSKLDWHFQPKDRSVELGAISFTK</sequence>
<dbReference type="KEGG" id="pcor:KS4_16570"/>
<dbReference type="InterPro" id="IPR010502">
    <property type="entry name" value="Carb-bd_dom_fam9"/>
</dbReference>
<dbReference type="Proteomes" id="UP000317369">
    <property type="component" value="Chromosome"/>
</dbReference>
<feature type="domain" description="Carbohydrate-binding" evidence="1">
    <location>
        <begin position="488"/>
        <end position="617"/>
    </location>
</feature>
<dbReference type="InterPro" id="IPR019282">
    <property type="entry name" value="Glycoamylase-like_cons_dom"/>
</dbReference>
<evidence type="ECO:0008006" key="5">
    <source>
        <dbReference type="Google" id="ProtNLM"/>
    </source>
</evidence>
<dbReference type="EMBL" id="CP036425">
    <property type="protein sequence ID" value="QDU33605.1"/>
    <property type="molecule type" value="Genomic_DNA"/>
</dbReference>
<reference evidence="3 4" key="1">
    <citation type="submission" date="2019-02" db="EMBL/GenBank/DDBJ databases">
        <title>Deep-cultivation of Planctomycetes and their phenomic and genomic characterization uncovers novel biology.</title>
        <authorList>
            <person name="Wiegand S."/>
            <person name="Jogler M."/>
            <person name="Boedeker C."/>
            <person name="Pinto D."/>
            <person name="Vollmers J."/>
            <person name="Rivas-Marin E."/>
            <person name="Kohn T."/>
            <person name="Peeters S.H."/>
            <person name="Heuer A."/>
            <person name="Rast P."/>
            <person name="Oberbeckmann S."/>
            <person name="Bunk B."/>
            <person name="Jeske O."/>
            <person name="Meyerdierks A."/>
            <person name="Storesund J.E."/>
            <person name="Kallscheuer N."/>
            <person name="Luecker S."/>
            <person name="Lage O.M."/>
            <person name="Pohl T."/>
            <person name="Merkel B.J."/>
            <person name="Hornburger P."/>
            <person name="Mueller R.-W."/>
            <person name="Bruemmer F."/>
            <person name="Labrenz M."/>
            <person name="Spormann A.M."/>
            <person name="Op den Camp H."/>
            <person name="Overmann J."/>
            <person name="Amann R."/>
            <person name="Jetten M.S.M."/>
            <person name="Mascher T."/>
            <person name="Medema M.H."/>
            <person name="Devos D.P."/>
            <person name="Kaster A.-K."/>
            <person name="Ovreas L."/>
            <person name="Rohde M."/>
            <person name="Galperin M.Y."/>
            <person name="Jogler C."/>
        </authorList>
    </citation>
    <scope>NUCLEOTIDE SEQUENCE [LARGE SCALE GENOMIC DNA]</scope>
    <source>
        <strain evidence="3 4">KS4</strain>
    </source>
</reference>
<dbReference type="Gene3D" id="2.60.40.1190">
    <property type="match status" value="1"/>
</dbReference>
<proteinExistence type="predicted"/>
<gene>
    <name evidence="3" type="ORF">KS4_16570</name>
</gene>
<dbReference type="AlphaFoldDB" id="A0A517YTP9"/>
<dbReference type="GO" id="GO:0004553">
    <property type="term" value="F:hydrolase activity, hydrolyzing O-glycosyl compounds"/>
    <property type="evidence" value="ECO:0007669"/>
    <property type="project" value="InterPro"/>
</dbReference>
<dbReference type="GO" id="GO:0030246">
    <property type="term" value="F:carbohydrate binding"/>
    <property type="evidence" value="ECO:0007669"/>
    <property type="project" value="InterPro"/>
</dbReference>
<dbReference type="SUPFAM" id="SSF49344">
    <property type="entry name" value="CBD9-like"/>
    <property type="match status" value="1"/>
</dbReference>
<dbReference type="GO" id="GO:0016052">
    <property type="term" value="P:carbohydrate catabolic process"/>
    <property type="evidence" value="ECO:0007669"/>
    <property type="project" value="InterPro"/>
</dbReference>
<dbReference type="Gene3D" id="1.50.10.140">
    <property type="match status" value="1"/>
</dbReference>
<dbReference type="Pfam" id="PF10091">
    <property type="entry name" value="Glycoamylase"/>
    <property type="match status" value="1"/>
</dbReference>
<evidence type="ECO:0000259" key="1">
    <source>
        <dbReference type="Pfam" id="PF06452"/>
    </source>
</evidence>
<protein>
    <recommendedName>
        <fullName evidence="5">Glycoamylase-like domain-containing protein</fullName>
    </recommendedName>
</protein>